<keyword evidence="2" id="KW-1185">Reference proteome</keyword>
<name>X6P7B4_RETFI</name>
<dbReference type="EMBL" id="ASPP01002952">
    <property type="protein sequence ID" value="ETO34008.1"/>
    <property type="molecule type" value="Genomic_DNA"/>
</dbReference>
<dbReference type="Proteomes" id="UP000023152">
    <property type="component" value="Unassembled WGS sequence"/>
</dbReference>
<dbReference type="AlphaFoldDB" id="X6P7B4"/>
<reference evidence="1 2" key="1">
    <citation type="journal article" date="2013" name="Curr. Biol.">
        <title>The Genome of the Foraminiferan Reticulomyxa filosa.</title>
        <authorList>
            <person name="Glockner G."/>
            <person name="Hulsmann N."/>
            <person name="Schleicher M."/>
            <person name="Noegel A.A."/>
            <person name="Eichinger L."/>
            <person name="Gallinger C."/>
            <person name="Pawlowski J."/>
            <person name="Sierra R."/>
            <person name="Euteneuer U."/>
            <person name="Pillet L."/>
            <person name="Moustafa A."/>
            <person name="Platzer M."/>
            <person name="Groth M."/>
            <person name="Szafranski K."/>
            <person name="Schliwa M."/>
        </authorList>
    </citation>
    <scope>NUCLEOTIDE SEQUENCE [LARGE SCALE GENOMIC DNA]</scope>
</reference>
<protein>
    <submittedName>
        <fullName evidence="1">Uncharacterized protein</fullName>
    </submittedName>
</protein>
<comment type="caution">
    <text evidence="1">The sequence shown here is derived from an EMBL/GenBank/DDBJ whole genome shotgun (WGS) entry which is preliminary data.</text>
</comment>
<accession>X6P7B4</accession>
<proteinExistence type="predicted"/>
<gene>
    <name evidence="1" type="ORF">RFI_03088</name>
</gene>
<evidence type="ECO:0000313" key="2">
    <source>
        <dbReference type="Proteomes" id="UP000023152"/>
    </source>
</evidence>
<evidence type="ECO:0000313" key="1">
    <source>
        <dbReference type="EMBL" id="ETO34008.1"/>
    </source>
</evidence>
<organism evidence="1 2">
    <name type="scientific">Reticulomyxa filosa</name>
    <dbReference type="NCBI Taxonomy" id="46433"/>
    <lineage>
        <taxon>Eukaryota</taxon>
        <taxon>Sar</taxon>
        <taxon>Rhizaria</taxon>
        <taxon>Retaria</taxon>
        <taxon>Foraminifera</taxon>
        <taxon>Monothalamids</taxon>
        <taxon>Reticulomyxidae</taxon>
        <taxon>Reticulomyxa</taxon>
    </lineage>
</organism>
<sequence>MECSPMEEKSIYDNKKMPYHTSPMFANYNCFNNNNNNNNNNLALMDELSDTSESYFRTDASGSVRSTTPDRVEAKITSGGNHRGPYHASDELLLANHLPLITEMSSDEDMIKDFLDVTNLSINNGMSYCIDPINYANFVNSNYSHFWSDTTCNIDQSVIPSLEEHSMPVVNVQVMRSDFRQLEEIIISNDQNGLSNFCCVMYFVSRNNFFFFFKKKKKKDLRK</sequence>